<dbReference type="InterPro" id="IPR014876">
    <property type="entry name" value="DEK_C"/>
</dbReference>
<gene>
    <name evidence="6" type="primary">LOC105173753</name>
</gene>
<dbReference type="RefSeq" id="XP_020552583.1">
    <property type="nucleotide sequence ID" value="XM_020696924.1"/>
</dbReference>
<name>A0A8M8V0G6_SESIN</name>
<dbReference type="GO" id="GO:0008270">
    <property type="term" value="F:zinc ion binding"/>
    <property type="evidence" value="ECO:0007669"/>
    <property type="project" value="UniProtKB-KW"/>
</dbReference>
<keyword evidence="1" id="KW-0863">Zinc-finger</keyword>
<dbReference type="InterPro" id="IPR001878">
    <property type="entry name" value="Znf_CCHC"/>
</dbReference>
<dbReference type="Gene3D" id="4.10.60.10">
    <property type="entry name" value="Zinc finger, CCHC-type"/>
    <property type="match status" value="1"/>
</dbReference>
<dbReference type="InterPro" id="IPR003173">
    <property type="entry name" value="PC4_C"/>
</dbReference>
<feature type="region of interest" description="Disordered" evidence="2">
    <location>
        <begin position="688"/>
        <end position="714"/>
    </location>
</feature>
<evidence type="ECO:0000259" key="3">
    <source>
        <dbReference type="PROSITE" id="PS50158"/>
    </source>
</evidence>
<dbReference type="Gene3D" id="2.30.31.10">
    <property type="entry name" value="Transcriptional Coactivator Pc4, Chain A"/>
    <property type="match status" value="1"/>
</dbReference>
<dbReference type="Pfam" id="PF14223">
    <property type="entry name" value="Retrotran_gag_2"/>
    <property type="match status" value="1"/>
</dbReference>
<reference evidence="6" key="3">
    <citation type="submission" date="2025-08" db="UniProtKB">
        <authorList>
            <consortium name="RefSeq"/>
        </authorList>
    </citation>
    <scope>IDENTIFICATION</scope>
</reference>
<feature type="compositionally biased region" description="Polar residues" evidence="2">
    <location>
        <begin position="299"/>
        <end position="319"/>
    </location>
</feature>
<dbReference type="PROSITE" id="PS50158">
    <property type="entry name" value="ZF_CCHC"/>
    <property type="match status" value="1"/>
</dbReference>
<dbReference type="Pfam" id="PF02229">
    <property type="entry name" value="PC4"/>
    <property type="match status" value="1"/>
</dbReference>
<dbReference type="KEGG" id="sind:105173753"/>
<dbReference type="GO" id="GO:0006355">
    <property type="term" value="P:regulation of DNA-templated transcription"/>
    <property type="evidence" value="ECO:0007669"/>
    <property type="project" value="InterPro"/>
</dbReference>
<dbReference type="GO" id="GO:0003677">
    <property type="term" value="F:DNA binding"/>
    <property type="evidence" value="ECO:0007669"/>
    <property type="project" value="InterPro"/>
</dbReference>
<dbReference type="PANTHER" id="PTHR47592:SF6">
    <property type="entry name" value="PBF68 PROTEIN"/>
    <property type="match status" value="1"/>
</dbReference>
<organism evidence="5 6">
    <name type="scientific">Sesamum indicum</name>
    <name type="common">Oriental sesame</name>
    <name type="synonym">Sesamum orientale</name>
    <dbReference type="NCBI Taxonomy" id="4182"/>
    <lineage>
        <taxon>Eukaryota</taxon>
        <taxon>Viridiplantae</taxon>
        <taxon>Streptophyta</taxon>
        <taxon>Embryophyta</taxon>
        <taxon>Tracheophyta</taxon>
        <taxon>Spermatophyta</taxon>
        <taxon>Magnoliopsida</taxon>
        <taxon>eudicotyledons</taxon>
        <taxon>Gunneridae</taxon>
        <taxon>Pentapetalae</taxon>
        <taxon>asterids</taxon>
        <taxon>lamiids</taxon>
        <taxon>Lamiales</taxon>
        <taxon>Pedaliaceae</taxon>
        <taxon>Sesamum</taxon>
    </lineage>
</organism>
<dbReference type="Pfam" id="PF08766">
    <property type="entry name" value="DEK_C"/>
    <property type="match status" value="1"/>
</dbReference>
<feature type="compositionally biased region" description="Basic and acidic residues" evidence="2">
    <location>
        <begin position="86"/>
        <end position="95"/>
    </location>
</feature>
<evidence type="ECO:0000259" key="4">
    <source>
        <dbReference type="PROSITE" id="PS51998"/>
    </source>
</evidence>
<keyword evidence="1" id="KW-0862">Zinc</keyword>
<dbReference type="Pfam" id="PF00098">
    <property type="entry name" value="zf-CCHC"/>
    <property type="match status" value="1"/>
</dbReference>
<feature type="domain" description="CCHC-type" evidence="3">
    <location>
        <begin position="667"/>
        <end position="682"/>
    </location>
</feature>
<keyword evidence="1" id="KW-0479">Metal-binding</keyword>
<evidence type="ECO:0000256" key="2">
    <source>
        <dbReference type="SAM" id="MobiDB-lite"/>
    </source>
</evidence>
<dbReference type="SUPFAM" id="SSF54447">
    <property type="entry name" value="ssDNA-binding transcriptional regulator domain"/>
    <property type="match status" value="1"/>
</dbReference>
<protein>
    <submittedName>
        <fullName evidence="6">Uncharacterized protein LOC105173753</fullName>
    </submittedName>
</protein>
<reference evidence="6" key="1">
    <citation type="journal article" date="2012" name="BMC Genomics">
        <title>Development and validation of genic-SSR markers in sesame by RNA-seq.</title>
        <authorList>
            <person name="Zhang H."/>
            <person name="Wei L."/>
            <person name="Miao H."/>
            <person name="Zhang T."/>
            <person name="Wang C."/>
        </authorList>
    </citation>
    <scope>NUCLEOTIDE SEQUENCE</scope>
</reference>
<dbReference type="AlphaFoldDB" id="A0A8M8V0G6"/>
<feature type="domain" description="DEK-C" evidence="4">
    <location>
        <begin position="8"/>
        <end position="65"/>
    </location>
</feature>
<feature type="region of interest" description="Disordered" evidence="2">
    <location>
        <begin position="295"/>
        <end position="319"/>
    </location>
</feature>
<feature type="region of interest" description="Disordered" evidence="2">
    <location>
        <begin position="76"/>
        <end position="95"/>
    </location>
</feature>
<evidence type="ECO:0000313" key="6">
    <source>
        <dbReference type="RefSeq" id="XP_020552583.1"/>
    </source>
</evidence>
<dbReference type="PANTHER" id="PTHR47592">
    <property type="entry name" value="PBF68 PROTEIN"/>
    <property type="match status" value="1"/>
</dbReference>
<dbReference type="SUPFAM" id="SSF57756">
    <property type="entry name" value="Retrovirus zinc finger-like domains"/>
    <property type="match status" value="1"/>
</dbReference>
<accession>A0A8M8V0G6</accession>
<dbReference type="Proteomes" id="UP000504604">
    <property type="component" value="Linkage group LG1"/>
</dbReference>
<reference evidence="5" key="2">
    <citation type="submission" date="2024-10" db="UniProtKB">
        <authorList>
            <consortium name="RefSeq"/>
        </authorList>
    </citation>
    <scope>NUCLEOTIDE SEQUENCE [LARGE SCALE GENOMIC DNA]</scope>
    <source>
        <strain evidence="5">cv. Zhongzhi No. 13</strain>
    </source>
</reference>
<sequence length="714" mass="79826">MEEECLNASKRRKIEDTVLQILKTSDLETTTEFDVRAAAAERLGFGLSGLRHRRLVRQLVDSFLLSTAGSILGTTSLHSNIGSNNDDERAERREKQQQLRGVGVGLQGHYNGKVICKLTDKRMVTIHDLNGTTMVSIRDFYVKDGNMLPRKGVNSGVSLSPTQWSSFKTSFPSIQEAIVKLESRLRRKDAAHSLNNLNSTLEAVAKQNESDMTNLLTESAADKSQTEAGICNSSFVSEAEMAVAVADSAAVKSQTQAGISNLTTIVHSPVEKQTEADTSWSVTAPSLQENILAERKQGADTSGSIAISTSQEQRADTSGSIAISTSQEQIPAERNQTEADVSTSVQAFPTGGRSHDRVSAVCPEQLVPAERKQAGAHISTTTPIIPTEGQLYDTVSAVHPDRLIAAERKQEADVSTSLPAFPNQGHSHHTVNAVHFERVNPIQTTRLDGRNYNLWRHQMEFFLDLLDIGYVLAKPCPSISLDQETSLDEKVKEKAAVQRWIDDDYICRHNILNSLCDNLFQLYSQKSCSARELWEELKLVYDEDLGTTRSQINKYIHFQMVDGVSIIEQVQELHRIANSIMASGTWIDENFHVSTIVSKLPPSWKEFRVRLMHEEFIPFNMLMHRLQVEEDTRNCFKMETNYKKGLIIEQKLDYRLGIRRKENKRVCYSCGKEGHIFKNCPDRKFEAGDKSNEKENGVLSPNTDNKVADIANTK</sequence>
<evidence type="ECO:0000256" key="1">
    <source>
        <dbReference type="PROSITE-ProRule" id="PRU00047"/>
    </source>
</evidence>
<proteinExistence type="predicted"/>
<evidence type="ECO:0000313" key="5">
    <source>
        <dbReference type="Proteomes" id="UP000504604"/>
    </source>
</evidence>
<dbReference type="GeneID" id="105173753"/>
<dbReference type="InterPro" id="IPR009044">
    <property type="entry name" value="ssDNA-bd_transcriptional_reg"/>
</dbReference>
<dbReference type="OrthoDB" id="2505440at2759"/>
<dbReference type="SMART" id="SM00343">
    <property type="entry name" value="ZnF_C2HC"/>
    <property type="match status" value="1"/>
</dbReference>
<dbReference type="PROSITE" id="PS51998">
    <property type="entry name" value="DEK_C"/>
    <property type="match status" value="1"/>
</dbReference>
<keyword evidence="5" id="KW-1185">Reference proteome</keyword>
<dbReference type="InterPro" id="IPR036875">
    <property type="entry name" value="Znf_CCHC_sf"/>
</dbReference>